<dbReference type="AlphaFoldDB" id="A0ABC8UJ54"/>
<proteinExistence type="predicted"/>
<dbReference type="PANTHER" id="PTHR31170:SF25">
    <property type="entry name" value="BNAA09G04570D PROTEIN"/>
    <property type="match status" value="1"/>
</dbReference>
<evidence type="ECO:0000313" key="2">
    <source>
        <dbReference type="Proteomes" id="UP001642360"/>
    </source>
</evidence>
<protein>
    <submittedName>
        <fullName evidence="1">Uncharacterized protein</fullName>
    </submittedName>
</protein>
<reference evidence="1 2" key="1">
    <citation type="submission" date="2024-02" db="EMBL/GenBank/DDBJ databases">
        <authorList>
            <person name="Vignale AGUSTIN F."/>
            <person name="Sosa J E."/>
            <person name="Modenutti C."/>
        </authorList>
    </citation>
    <scope>NUCLEOTIDE SEQUENCE [LARGE SCALE GENOMIC DNA]</scope>
</reference>
<dbReference type="Pfam" id="PF03140">
    <property type="entry name" value="DUF247"/>
    <property type="match status" value="2"/>
</dbReference>
<dbReference type="PANTHER" id="PTHR31170">
    <property type="entry name" value="BNAC04G53230D PROTEIN"/>
    <property type="match status" value="1"/>
</dbReference>
<dbReference type="InterPro" id="IPR004158">
    <property type="entry name" value="DUF247_pln"/>
</dbReference>
<evidence type="ECO:0000313" key="1">
    <source>
        <dbReference type="EMBL" id="CAK9181081.1"/>
    </source>
</evidence>
<gene>
    <name evidence="1" type="ORF">ILEXP_LOCUS51120</name>
</gene>
<sequence>MSVFGLLVLAKSCPRNNEAYDPEIVSIGPYQRDKVKLQMMEDRVHATWCSSFAAMVSSPPIDANQGRKWSFLKCTTKLRESGIKFVKATENFSLLDIKFANGIMKIPPLRIDNNTGCLLKNMAA</sequence>
<keyword evidence="2" id="KW-1185">Reference proteome</keyword>
<comment type="caution">
    <text evidence="1">The sequence shown here is derived from an EMBL/GenBank/DDBJ whole genome shotgun (WGS) entry which is preliminary data.</text>
</comment>
<name>A0ABC8UJ54_9AQUA</name>
<dbReference type="Proteomes" id="UP001642360">
    <property type="component" value="Unassembled WGS sequence"/>
</dbReference>
<accession>A0ABC8UJ54</accession>
<dbReference type="EMBL" id="CAUOFW020007935">
    <property type="protein sequence ID" value="CAK9181081.1"/>
    <property type="molecule type" value="Genomic_DNA"/>
</dbReference>
<organism evidence="1 2">
    <name type="scientific">Ilex paraguariensis</name>
    <name type="common">yerba mate</name>
    <dbReference type="NCBI Taxonomy" id="185542"/>
    <lineage>
        <taxon>Eukaryota</taxon>
        <taxon>Viridiplantae</taxon>
        <taxon>Streptophyta</taxon>
        <taxon>Embryophyta</taxon>
        <taxon>Tracheophyta</taxon>
        <taxon>Spermatophyta</taxon>
        <taxon>Magnoliopsida</taxon>
        <taxon>eudicotyledons</taxon>
        <taxon>Gunneridae</taxon>
        <taxon>Pentapetalae</taxon>
        <taxon>asterids</taxon>
        <taxon>campanulids</taxon>
        <taxon>Aquifoliales</taxon>
        <taxon>Aquifoliaceae</taxon>
        <taxon>Ilex</taxon>
    </lineage>
</organism>